<evidence type="ECO:0000313" key="1">
    <source>
        <dbReference type="EMBL" id="MDX7081884.1"/>
    </source>
</evidence>
<reference evidence="1 2" key="1">
    <citation type="submission" date="2023-11" db="EMBL/GenBank/DDBJ databases">
        <title>Detection of rare carbapenemases in Enterobacterales - comparison of two colorimetric and two CIM-based carbapenemase assays.</title>
        <authorList>
            <person name="Schaffarczyk L."/>
            <person name="Noster J."/>
            <person name="Stelzer Y."/>
            <person name="Sattler J."/>
            <person name="Gatermann S."/>
            <person name="Hamprecht A."/>
        </authorList>
    </citation>
    <scope>NUCLEOTIDE SEQUENCE [LARGE SCALE GENOMIC DNA]</scope>
    <source>
        <strain evidence="1 2">CIM-Carb-136</strain>
    </source>
</reference>
<name>A0ABD5ICZ2_SERMA</name>
<sequence length="141" mass="15688">MGVKVKGIREAQARLERMVGDIKGRKAVRAMYRALLLIGTESATMVPVATSTLLNSQFRDVVVNGTRLTGRVGYSAAYAVYVHNAPGKYLGARKLRSVRKGEKKGSMGYIWDKTGEPKFLDKAVEKTKRQVDEAIRQEMQL</sequence>
<gene>
    <name evidence="1" type="ORF">SJ435_05750</name>
</gene>
<protein>
    <submittedName>
        <fullName evidence="1">HK97 gp10 family phage protein</fullName>
    </submittedName>
</protein>
<dbReference type="AlphaFoldDB" id="A0ABD5ICZ2"/>
<accession>A0ABD5ICZ2</accession>
<comment type="caution">
    <text evidence="1">The sequence shown here is derived from an EMBL/GenBank/DDBJ whole genome shotgun (WGS) entry which is preliminary data.</text>
</comment>
<dbReference type="RefSeq" id="WP_060440127.1">
    <property type="nucleotide sequence ID" value="NZ_CP060440.1"/>
</dbReference>
<dbReference type="EMBL" id="JAXABG010000003">
    <property type="protein sequence ID" value="MDX7081884.1"/>
    <property type="molecule type" value="Genomic_DNA"/>
</dbReference>
<evidence type="ECO:0000313" key="2">
    <source>
        <dbReference type="Proteomes" id="UP001275057"/>
    </source>
</evidence>
<proteinExistence type="predicted"/>
<organism evidence="1 2">
    <name type="scientific">Serratia marcescens</name>
    <dbReference type="NCBI Taxonomy" id="615"/>
    <lineage>
        <taxon>Bacteria</taxon>
        <taxon>Pseudomonadati</taxon>
        <taxon>Pseudomonadota</taxon>
        <taxon>Gammaproteobacteria</taxon>
        <taxon>Enterobacterales</taxon>
        <taxon>Yersiniaceae</taxon>
        <taxon>Serratia</taxon>
    </lineage>
</organism>
<dbReference type="Proteomes" id="UP001275057">
    <property type="component" value="Unassembled WGS sequence"/>
</dbReference>